<sequence length="74" mass="8027">MELMEQLETGGIQSDEHGGKEFRSSNETIMEVYAARLMAQLENSCLAGTSPLGRTSMTQEFDGQLAALELACAK</sequence>
<evidence type="ECO:0000313" key="3">
    <source>
        <dbReference type="Proteomes" id="UP000483820"/>
    </source>
</evidence>
<dbReference type="EMBL" id="WUAV01000002">
    <property type="protein sequence ID" value="KAF1763707.1"/>
    <property type="molecule type" value="Genomic_DNA"/>
</dbReference>
<dbReference type="KEGG" id="crq:GCK72_003652"/>
<evidence type="ECO:0000313" key="2">
    <source>
        <dbReference type="EMBL" id="KAF1763707.1"/>
    </source>
</evidence>
<evidence type="ECO:0000256" key="1">
    <source>
        <dbReference type="SAM" id="MobiDB-lite"/>
    </source>
</evidence>
<name>A0A6A5H8Z3_CAERE</name>
<dbReference type="GeneID" id="9810900"/>
<dbReference type="AlphaFoldDB" id="A0A6A5H8Z3"/>
<dbReference type="CTD" id="9810900"/>
<accession>A0A6A5H8Z3</accession>
<protein>
    <submittedName>
        <fullName evidence="2">Uncharacterized protein</fullName>
    </submittedName>
</protein>
<gene>
    <name evidence="2" type="ORF">GCK72_003652</name>
</gene>
<dbReference type="RefSeq" id="XP_053588364.1">
    <property type="nucleotide sequence ID" value="XM_053724170.1"/>
</dbReference>
<organism evidence="2 3">
    <name type="scientific">Caenorhabditis remanei</name>
    <name type="common">Caenorhabditis vulgaris</name>
    <dbReference type="NCBI Taxonomy" id="31234"/>
    <lineage>
        <taxon>Eukaryota</taxon>
        <taxon>Metazoa</taxon>
        <taxon>Ecdysozoa</taxon>
        <taxon>Nematoda</taxon>
        <taxon>Chromadorea</taxon>
        <taxon>Rhabditida</taxon>
        <taxon>Rhabditina</taxon>
        <taxon>Rhabditomorpha</taxon>
        <taxon>Rhabditoidea</taxon>
        <taxon>Rhabditidae</taxon>
        <taxon>Peloderinae</taxon>
        <taxon>Caenorhabditis</taxon>
    </lineage>
</organism>
<proteinExistence type="predicted"/>
<feature type="region of interest" description="Disordered" evidence="1">
    <location>
        <begin position="1"/>
        <end position="22"/>
    </location>
</feature>
<dbReference type="Proteomes" id="UP000483820">
    <property type="component" value="Chromosome II"/>
</dbReference>
<reference evidence="2 3" key="1">
    <citation type="submission" date="2019-12" db="EMBL/GenBank/DDBJ databases">
        <title>Chromosome-level assembly of the Caenorhabditis remanei genome.</title>
        <authorList>
            <person name="Teterina A.A."/>
            <person name="Willis J.H."/>
            <person name="Phillips P.C."/>
        </authorList>
    </citation>
    <scope>NUCLEOTIDE SEQUENCE [LARGE SCALE GENOMIC DNA]</scope>
    <source>
        <strain evidence="2 3">PX506</strain>
        <tissue evidence="2">Whole organism</tissue>
    </source>
</reference>
<comment type="caution">
    <text evidence="2">The sequence shown here is derived from an EMBL/GenBank/DDBJ whole genome shotgun (WGS) entry which is preliminary data.</text>
</comment>